<dbReference type="Pfam" id="PF12779">
    <property type="entry name" value="WXXGXW"/>
    <property type="match status" value="2"/>
</dbReference>
<proteinExistence type="predicted"/>
<feature type="chain" id="PRO_5046180534" description="YXWGXW repeat-containing protein" evidence="1">
    <location>
        <begin position="28"/>
        <end position="130"/>
    </location>
</feature>
<reference evidence="3" key="1">
    <citation type="journal article" date="2019" name="Int. J. Syst. Evol. Microbiol.">
        <title>The Global Catalogue of Microorganisms (GCM) 10K type strain sequencing project: providing services to taxonomists for standard genome sequencing and annotation.</title>
        <authorList>
            <consortium name="The Broad Institute Genomics Platform"/>
            <consortium name="The Broad Institute Genome Sequencing Center for Infectious Disease"/>
            <person name="Wu L."/>
            <person name="Ma J."/>
        </authorList>
    </citation>
    <scope>NUCLEOTIDE SEQUENCE [LARGE SCALE GENOMIC DNA]</scope>
    <source>
        <strain evidence="3">KCTC 23314</strain>
    </source>
</reference>
<dbReference type="InterPro" id="IPR024447">
    <property type="entry name" value="YXWGXW_rpt"/>
</dbReference>
<keyword evidence="1" id="KW-0732">Signal</keyword>
<name>A0ABQ3G9L9_9BURK</name>
<sequence length="130" mass="14484">MHTVSMPRFSRRRALAALLAASTLLGACTTVVQEPAHPHAVVREVPAPLVEVVPAAPGPGLHWVPGHWAWREGNWRWIGGRYVATAVPPMPAPYVEMVPAPPSPAHVWVRGHWYWGERGWVWARGSWVLR</sequence>
<evidence type="ECO:0000313" key="3">
    <source>
        <dbReference type="Proteomes" id="UP000626210"/>
    </source>
</evidence>
<dbReference type="RefSeq" id="WP_189689851.1">
    <property type="nucleotide sequence ID" value="NZ_BMYK01000024.1"/>
</dbReference>
<gene>
    <name evidence="2" type="ORF">GCM10007320_52670</name>
</gene>
<accession>A0ABQ3G9L9</accession>
<dbReference type="EMBL" id="BMYK01000024">
    <property type="protein sequence ID" value="GHC97657.1"/>
    <property type="molecule type" value="Genomic_DNA"/>
</dbReference>
<evidence type="ECO:0000313" key="2">
    <source>
        <dbReference type="EMBL" id="GHC97657.1"/>
    </source>
</evidence>
<protein>
    <recommendedName>
        <fullName evidence="4">YXWGXW repeat-containing protein</fullName>
    </recommendedName>
</protein>
<evidence type="ECO:0000256" key="1">
    <source>
        <dbReference type="SAM" id="SignalP"/>
    </source>
</evidence>
<comment type="caution">
    <text evidence="2">The sequence shown here is derived from an EMBL/GenBank/DDBJ whole genome shotgun (WGS) entry which is preliminary data.</text>
</comment>
<dbReference type="Proteomes" id="UP000626210">
    <property type="component" value="Unassembled WGS sequence"/>
</dbReference>
<evidence type="ECO:0008006" key="4">
    <source>
        <dbReference type="Google" id="ProtNLM"/>
    </source>
</evidence>
<organism evidence="2 3">
    <name type="scientific">Pseudorhodoferax aquiterrae</name>
    <dbReference type="NCBI Taxonomy" id="747304"/>
    <lineage>
        <taxon>Bacteria</taxon>
        <taxon>Pseudomonadati</taxon>
        <taxon>Pseudomonadota</taxon>
        <taxon>Betaproteobacteria</taxon>
        <taxon>Burkholderiales</taxon>
        <taxon>Comamonadaceae</taxon>
    </lineage>
</organism>
<keyword evidence="3" id="KW-1185">Reference proteome</keyword>
<feature type="signal peptide" evidence="1">
    <location>
        <begin position="1"/>
        <end position="27"/>
    </location>
</feature>